<proteinExistence type="predicted"/>
<evidence type="ECO:0000313" key="3">
    <source>
        <dbReference type="Proteomes" id="UP000198510"/>
    </source>
</evidence>
<evidence type="ECO:0000313" key="2">
    <source>
        <dbReference type="EMBL" id="SDK17030.1"/>
    </source>
</evidence>
<keyword evidence="1" id="KW-0812">Transmembrane</keyword>
<name>A0A1G8ZSD2_9BACT</name>
<gene>
    <name evidence="2" type="ORF">SAMN05421823_10250</name>
</gene>
<dbReference type="Proteomes" id="UP000198510">
    <property type="component" value="Unassembled WGS sequence"/>
</dbReference>
<feature type="transmembrane region" description="Helical" evidence="1">
    <location>
        <begin position="7"/>
        <end position="26"/>
    </location>
</feature>
<keyword evidence="1" id="KW-1133">Transmembrane helix</keyword>
<dbReference type="OrthoDB" id="1429825at2"/>
<evidence type="ECO:0000256" key="1">
    <source>
        <dbReference type="SAM" id="Phobius"/>
    </source>
</evidence>
<protein>
    <submittedName>
        <fullName evidence="2">Uncharacterized protein</fullName>
    </submittedName>
</protein>
<organism evidence="2 3">
    <name type="scientific">Catalinimonas alkaloidigena</name>
    <dbReference type="NCBI Taxonomy" id="1075417"/>
    <lineage>
        <taxon>Bacteria</taxon>
        <taxon>Pseudomonadati</taxon>
        <taxon>Bacteroidota</taxon>
        <taxon>Cytophagia</taxon>
        <taxon>Cytophagales</taxon>
        <taxon>Catalimonadaceae</taxon>
        <taxon>Catalinimonas</taxon>
    </lineage>
</organism>
<dbReference type="EMBL" id="FNFO01000002">
    <property type="protein sequence ID" value="SDK17030.1"/>
    <property type="molecule type" value="Genomic_DNA"/>
</dbReference>
<dbReference type="RefSeq" id="WP_143017090.1">
    <property type="nucleotide sequence ID" value="NZ_FNFO01000002.1"/>
</dbReference>
<dbReference type="AlphaFoldDB" id="A0A1G8ZSD2"/>
<reference evidence="2 3" key="1">
    <citation type="submission" date="2016-10" db="EMBL/GenBank/DDBJ databases">
        <authorList>
            <person name="de Groot N.N."/>
        </authorList>
    </citation>
    <scope>NUCLEOTIDE SEQUENCE [LARGE SCALE GENOMIC DNA]</scope>
    <source>
        <strain evidence="2 3">DSM 25186</strain>
    </source>
</reference>
<sequence>MRLLLKFLGWGLFLLATGLTAFLFYLQSDFNMAVPTAQVEEAAALVRQAPSLPDAFYPLYAAVSDTVHTSGYLLQGSTGDWQRECPCLQAARRFDAHTHQQPISTLHMLRNDYTWAWKLEQRVSQRECLTYLMHQV</sequence>
<keyword evidence="3" id="KW-1185">Reference proteome</keyword>
<keyword evidence="1" id="KW-0472">Membrane</keyword>
<dbReference type="STRING" id="1075417.SAMN05421823_10250"/>
<accession>A0A1G8ZSD2</accession>